<evidence type="ECO:0000256" key="1">
    <source>
        <dbReference type="ARBA" id="ARBA00009080"/>
    </source>
</evidence>
<dbReference type="PANTHER" id="PTHR43060:SF15">
    <property type="entry name" value="3-HYDROXYISOBUTYRATE DEHYDROGENASE-LIKE 1, MITOCHONDRIAL-RELATED"/>
    <property type="match status" value="1"/>
</dbReference>
<dbReference type="RefSeq" id="WP_310300457.1">
    <property type="nucleotide sequence ID" value="NZ_BAAAPS010000008.1"/>
</dbReference>
<organism evidence="6 7">
    <name type="scientific">Nocardioides marmoribigeumensis</name>
    <dbReference type="NCBI Taxonomy" id="433649"/>
    <lineage>
        <taxon>Bacteria</taxon>
        <taxon>Bacillati</taxon>
        <taxon>Actinomycetota</taxon>
        <taxon>Actinomycetes</taxon>
        <taxon>Propionibacteriales</taxon>
        <taxon>Nocardioidaceae</taxon>
        <taxon>Nocardioides</taxon>
    </lineage>
</organism>
<dbReference type="InterPro" id="IPR008927">
    <property type="entry name" value="6-PGluconate_DH-like_C_sf"/>
</dbReference>
<gene>
    <name evidence="6" type="ORF">J2S63_001408</name>
</gene>
<accession>A0ABU2BTA7</accession>
<keyword evidence="7" id="KW-1185">Reference proteome</keyword>
<dbReference type="SUPFAM" id="SSF48179">
    <property type="entry name" value="6-phosphogluconate dehydrogenase C-terminal domain-like"/>
    <property type="match status" value="1"/>
</dbReference>
<dbReference type="Gene3D" id="3.40.50.720">
    <property type="entry name" value="NAD(P)-binding Rossmann-like Domain"/>
    <property type="match status" value="1"/>
</dbReference>
<feature type="domain" description="3-hydroxyisobutyrate dehydrogenase-like NAD-binding" evidence="5">
    <location>
        <begin position="166"/>
        <end position="269"/>
    </location>
</feature>
<keyword evidence="2" id="KW-0560">Oxidoreductase</keyword>
<dbReference type="InterPro" id="IPR015815">
    <property type="entry name" value="HIBADH-related"/>
</dbReference>
<dbReference type="PIRSF" id="PIRSF000103">
    <property type="entry name" value="HIBADH"/>
    <property type="match status" value="1"/>
</dbReference>
<evidence type="ECO:0000256" key="2">
    <source>
        <dbReference type="ARBA" id="ARBA00023002"/>
    </source>
</evidence>
<dbReference type="InterPro" id="IPR036291">
    <property type="entry name" value="NAD(P)-bd_dom_sf"/>
</dbReference>
<dbReference type="PANTHER" id="PTHR43060">
    <property type="entry name" value="3-HYDROXYISOBUTYRATE DEHYDROGENASE-LIKE 1, MITOCHONDRIAL-RELATED"/>
    <property type="match status" value="1"/>
</dbReference>
<protein>
    <submittedName>
        <fullName evidence="6">3-hydroxyisobutyrate dehydrogenase-like beta-hydroxyacid dehydrogenase</fullName>
    </submittedName>
</protein>
<dbReference type="EMBL" id="JAVDYG010000001">
    <property type="protein sequence ID" value="MDR7361855.1"/>
    <property type="molecule type" value="Genomic_DNA"/>
</dbReference>
<dbReference type="Proteomes" id="UP001183648">
    <property type="component" value="Unassembled WGS sequence"/>
</dbReference>
<evidence type="ECO:0000256" key="3">
    <source>
        <dbReference type="ARBA" id="ARBA00023027"/>
    </source>
</evidence>
<comment type="similarity">
    <text evidence="1">Belongs to the HIBADH-related family.</text>
</comment>
<name>A0ABU2BTA7_9ACTN</name>
<dbReference type="Pfam" id="PF03446">
    <property type="entry name" value="NAD_binding_2"/>
    <property type="match status" value="1"/>
</dbReference>
<comment type="caution">
    <text evidence="6">The sequence shown here is derived from an EMBL/GenBank/DDBJ whole genome shotgun (WGS) entry which is preliminary data.</text>
</comment>
<dbReference type="InterPro" id="IPR029154">
    <property type="entry name" value="HIBADH-like_NADP-bd"/>
</dbReference>
<dbReference type="InterPro" id="IPR006115">
    <property type="entry name" value="6PGDH_NADP-bd"/>
</dbReference>
<sequence length="281" mass="28123">MADLRAGVIGLGMIGGGVAVSLARSGHPAAAVFDVRPEAADGLEGVPACVASPAEVAQACDVVLVAVVDADQARAVLTGDDGVLAGSRPGLTVVLLSTVGLAAVRELADLCAGSGVTLLDAGVTNGPEAARNGLVTMVGGPDDEVAAAVPVLEAFSRSVVHCGPLGAGMTTKLARNAITYATWAAVREATSLAAAGGVGPATLLRVLEQAEDTVAPLLHLQLKAVDYTIGEEQQAWASGLADKDLAAAQELAAELGLSLPIVDQVRPRMPDVYAGRLDGLD</sequence>
<dbReference type="InterPro" id="IPR013328">
    <property type="entry name" value="6PGD_dom2"/>
</dbReference>
<evidence type="ECO:0000259" key="5">
    <source>
        <dbReference type="Pfam" id="PF14833"/>
    </source>
</evidence>
<dbReference type="Pfam" id="PF14833">
    <property type="entry name" value="NAD_binding_11"/>
    <property type="match status" value="1"/>
</dbReference>
<evidence type="ECO:0000313" key="6">
    <source>
        <dbReference type="EMBL" id="MDR7361855.1"/>
    </source>
</evidence>
<dbReference type="SUPFAM" id="SSF51735">
    <property type="entry name" value="NAD(P)-binding Rossmann-fold domains"/>
    <property type="match status" value="1"/>
</dbReference>
<reference evidence="6 7" key="1">
    <citation type="submission" date="2023-07" db="EMBL/GenBank/DDBJ databases">
        <title>Sequencing the genomes of 1000 actinobacteria strains.</title>
        <authorList>
            <person name="Klenk H.-P."/>
        </authorList>
    </citation>
    <scope>NUCLEOTIDE SEQUENCE [LARGE SCALE GENOMIC DNA]</scope>
    <source>
        <strain evidence="6 7">DSM 19426</strain>
    </source>
</reference>
<dbReference type="Gene3D" id="1.10.1040.10">
    <property type="entry name" value="N-(1-d-carboxylethyl)-l-norvaline Dehydrogenase, domain 2"/>
    <property type="match status" value="1"/>
</dbReference>
<keyword evidence="3" id="KW-0520">NAD</keyword>
<feature type="domain" description="6-phosphogluconate dehydrogenase NADP-binding" evidence="4">
    <location>
        <begin position="7"/>
        <end position="163"/>
    </location>
</feature>
<proteinExistence type="inferred from homology"/>
<evidence type="ECO:0000259" key="4">
    <source>
        <dbReference type="Pfam" id="PF03446"/>
    </source>
</evidence>
<evidence type="ECO:0000313" key="7">
    <source>
        <dbReference type="Proteomes" id="UP001183648"/>
    </source>
</evidence>